<gene>
    <name evidence="6" type="ORF">M752DRAFT_278926</name>
</gene>
<name>A0A370P940_ASPPH</name>
<dbReference type="AlphaFoldDB" id="A0A370P940"/>
<dbReference type="EMBL" id="KZ851864">
    <property type="protein sequence ID" value="RDK38697.1"/>
    <property type="molecule type" value="Genomic_DNA"/>
</dbReference>
<dbReference type="CDD" id="cd06464">
    <property type="entry name" value="ACD_sHsps-like"/>
    <property type="match status" value="1"/>
</dbReference>
<dbReference type="PROSITE" id="PS01031">
    <property type="entry name" value="SHSP"/>
    <property type="match status" value="1"/>
</dbReference>
<evidence type="ECO:0000313" key="7">
    <source>
        <dbReference type="Proteomes" id="UP000254937"/>
    </source>
</evidence>
<feature type="compositionally biased region" description="Basic residues" evidence="4">
    <location>
        <begin position="55"/>
        <end position="68"/>
    </location>
</feature>
<feature type="region of interest" description="Disordered" evidence="4">
    <location>
        <begin position="44"/>
        <end position="142"/>
    </location>
</feature>
<organism evidence="6 7">
    <name type="scientific">Aspergillus phoenicis ATCC 13157</name>
    <dbReference type="NCBI Taxonomy" id="1353007"/>
    <lineage>
        <taxon>Eukaryota</taxon>
        <taxon>Fungi</taxon>
        <taxon>Dikarya</taxon>
        <taxon>Ascomycota</taxon>
        <taxon>Pezizomycotina</taxon>
        <taxon>Eurotiomycetes</taxon>
        <taxon>Eurotiomycetidae</taxon>
        <taxon>Eurotiales</taxon>
        <taxon>Aspergillaceae</taxon>
        <taxon>Aspergillus</taxon>
    </lineage>
</organism>
<evidence type="ECO:0000256" key="1">
    <source>
        <dbReference type="ARBA" id="ARBA00023016"/>
    </source>
</evidence>
<evidence type="ECO:0000259" key="5">
    <source>
        <dbReference type="PROSITE" id="PS01031"/>
    </source>
</evidence>
<feature type="compositionally biased region" description="Acidic residues" evidence="4">
    <location>
        <begin position="72"/>
        <end position="99"/>
    </location>
</feature>
<keyword evidence="7" id="KW-1185">Reference proteome</keyword>
<dbReference type="InterPro" id="IPR008978">
    <property type="entry name" value="HSP20-like_chaperone"/>
</dbReference>
<dbReference type="SUPFAM" id="SSF49764">
    <property type="entry name" value="HSP20-like chaperones"/>
    <property type="match status" value="1"/>
</dbReference>
<protein>
    <submittedName>
        <fullName evidence="6">HSP20-like chaperone</fullName>
    </submittedName>
</protein>
<sequence length="335" mass="37307">MANIRDLNQLPPYWEVVASMEEPSFAHPFFAGLNHNHMPHGEHFAGAGDFDLPHRGRHGSHRHRRHRRGEPVTDDEEPTQTETAEDDESSSSSSDEEDHDEPKKCKRHGRHGGFHARDGTGRHGPGRHGRGPWGKFDHPPHSGAFGAWGADFHGPHGGFGPLGGFGHGPHGRFGPYGGRHMRGGFKHGGRGGPHRGFGPFGFKDFGHHHHRKHHKRGDFFHPEVDVYDATEAFLVHVSLPGAKKEAVEVKWDPKKFELNVSGAIERPGDEELLKRLALDERRVGTFDRQVRLGSVFQPVEIHVEGITAEMENGVLSIKLPKVETDVVMVTRVDVQ</sequence>
<feature type="domain" description="SHSP" evidence="5">
    <location>
        <begin position="215"/>
        <end position="335"/>
    </location>
</feature>
<dbReference type="InterPro" id="IPR002068">
    <property type="entry name" value="A-crystallin/Hsp20_dom"/>
</dbReference>
<keyword evidence="1" id="KW-0346">Stress response</keyword>
<comment type="similarity">
    <text evidence="2 3">Belongs to the small heat shock protein (HSP20) family.</text>
</comment>
<proteinExistence type="inferred from homology"/>
<feature type="compositionally biased region" description="Basic residues" evidence="4">
    <location>
        <begin position="104"/>
        <end position="114"/>
    </location>
</feature>
<dbReference type="InterPro" id="IPR031107">
    <property type="entry name" value="Small_HSP"/>
</dbReference>
<evidence type="ECO:0000256" key="3">
    <source>
        <dbReference type="RuleBase" id="RU003616"/>
    </source>
</evidence>
<reference evidence="6 7" key="1">
    <citation type="submission" date="2018-07" db="EMBL/GenBank/DDBJ databases">
        <title>Section-level genome sequencing of Aspergillus section Nigri to investigate inter- and intra-species variation.</title>
        <authorList>
            <consortium name="DOE Joint Genome Institute"/>
            <person name="Vesth T.C."/>
            <person name="Nybo J.L."/>
            <person name="Theobald S."/>
            <person name="Frisvad J.C."/>
            <person name="Larsen T.O."/>
            <person name="Nielsen K.F."/>
            <person name="Hoof J.B."/>
            <person name="Brandl J."/>
            <person name="Salamov A."/>
            <person name="Riley R."/>
            <person name="Gladden J.M."/>
            <person name="Phatale P."/>
            <person name="Nielsen M.T."/>
            <person name="Lyhne E.K."/>
            <person name="Kogle M.E."/>
            <person name="Strasser K."/>
            <person name="McDonnell E."/>
            <person name="Barry K."/>
            <person name="Clum A."/>
            <person name="Chen C."/>
            <person name="Nolan M."/>
            <person name="Sandor L."/>
            <person name="Kuo A."/>
            <person name="Lipzen A."/>
            <person name="Hainaut M."/>
            <person name="Drula E."/>
            <person name="Tsang A."/>
            <person name="Magnuson J.K."/>
            <person name="Henrissat B."/>
            <person name="Wiebenga A."/>
            <person name="Simmons B.A."/>
            <person name="Makela M.R."/>
            <person name="De vries R.P."/>
            <person name="Grigoriev I.V."/>
            <person name="Mortensen U.H."/>
            <person name="Baker S.E."/>
            <person name="Andersen M.R."/>
        </authorList>
    </citation>
    <scope>NUCLEOTIDE SEQUENCE [LARGE SCALE GENOMIC DNA]</scope>
    <source>
        <strain evidence="6 7">ATCC 13157</strain>
    </source>
</reference>
<evidence type="ECO:0000256" key="4">
    <source>
        <dbReference type="SAM" id="MobiDB-lite"/>
    </source>
</evidence>
<dbReference type="Gene3D" id="2.60.40.790">
    <property type="match status" value="1"/>
</dbReference>
<evidence type="ECO:0000256" key="2">
    <source>
        <dbReference type="PROSITE-ProRule" id="PRU00285"/>
    </source>
</evidence>
<accession>A0A370P940</accession>
<dbReference type="PANTHER" id="PTHR11527">
    <property type="entry name" value="HEAT-SHOCK PROTEIN 20 FAMILY MEMBER"/>
    <property type="match status" value="1"/>
</dbReference>
<evidence type="ECO:0000313" key="6">
    <source>
        <dbReference type="EMBL" id="RDK38697.1"/>
    </source>
</evidence>
<dbReference type="Proteomes" id="UP000254937">
    <property type="component" value="Unassembled WGS sequence"/>
</dbReference>
<dbReference type="Pfam" id="PF00011">
    <property type="entry name" value="HSP20"/>
    <property type="match status" value="1"/>
</dbReference>